<sequence length="218" mass="25039">ENCQIDLEYSKLCPRSFFGGFTSWKDVPDAIQLRMCEYLESAFPLLQVARDNWASKIFFAKAFGRKDRNPARALSVNNGKSVSKDGDFIQRARQDDDASVYEDISSRIGSDELAELYAEQSLPSLCHETSCESPSGERSLTVSEDEECEDNNEQTTIEVRRPQYSQRQKRHSAKVIHNLEIEKAKEADNKRRSESAKRRRQSKEIVMKMSRRNDLSSD</sequence>
<dbReference type="Proteomes" id="UP001433508">
    <property type="component" value="Unassembled WGS sequence"/>
</dbReference>
<evidence type="ECO:0000313" key="1">
    <source>
        <dbReference type="EMBL" id="KAK9233898.1"/>
    </source>
</evidence>
<evidence type="ECO:0000313" key="2">
    <source>
        <dbReference type="Proteomes" id="UP001433508"/>
    </source>
</evidence>
<comment type="caution">
    <text evidence="1">The sequence shown here is derived from an EMBL/GenBank/DDBJ whole genome shotgun (WGS) entry which is preliminary data.</text>
</comment>
<keyword evidence="2" id="KW-1185">Reference proteome</keyword>
<feature type="non-terminal residue" evidence="1">
    <location>
        <position position="1"/>
    </location>
</feature>
<organism evidence="1 2">
    <name type="scientific">Lipomyces kononenkoae</name>
    <name type="common">Yeast</name>
    <dbReference type="NCBI Taxonomy" id="34357"/>
    <lineage>
        <taxon>Eukaryota</taxon>
        <taxon>Fungi</taxon>
        <taxon>Dikarya</taxon>
        <taxon>Ascomycota</taxon>
        <taxon>Saccharomycotina</taxon>
        <taxon>Lipomycetes</taxon>
        <taxon>Lipomycetales</taxon>
        <taxon>Lipomycetaceae</taxon>
        <taxon>Lipomyces</taxon>
    </lineage>
</organism>
<gene>
    <name evidence="1" type="ORF">V1525DRAFT_440554</name>
</gene>
<reference evidence="2" key="1">
    <citation type="journal article" date="2024" name="Front. Bioeng. Biotechnol.">
        <title>Genome-scale model development and genomic sequencing of the oleaginous clade Lipomyces.</title>
        <authorList>
            <person name="Czajka J.J."/>
            <person name="Han Y."/>
            <person name="Kim J."/>
            <person name="Mondo S.J."/>
            <person name="Hofstad B.A."/>
            <person name="Robles A."/>
            <person name="Haridas S."/>
            <person name="Riley R."/>
            <person name="LaButti K."/>
            <person name="Pangilinan J."/>
            <person name="Andreopoulos W."/>
            <person name="Lipzen A."/>
            <person name="Yan J."/>
            <person name="Wang M."/>
            <person name="Ng V."/>
            <person name="Grigoriev I.V."/>
            <person name="Spatafora J.W."/>
            <person name="Magnuson J.K."/>
            <person name="Baker S.E."/>
            <person name="Pomraning K.R."/>
        </authorList>
    </citation>
    <scope>NUCLEOTIDE SEQUENCE [LARGE SCALE GENOMIC DNA]</scope>
    <source>
        <strain evidence="2">CBS 7786</strain>
    </source>
</reference>
<proteinExistence type="predicted"/>
<protein>
    <submittedName>
        <fullName evidence="1">Uncharacterized protein</fullName>
    </submittedName>
</protein>
<name>A0ACC3SQJ5_LIPKO</name>
<dbReference type="EMBL" id="MU971555">
    <property type="protein sequence ID" value="KAK9233898.1"/>
    <property type="molecule type" value="Genomic_DNA"/>
</dbReference>
<accession>A0ACC3SQJ5</accession>